<protein>
    <submittedName>
        <fullName evidence="7">Amino acid/amide ABC transporter substrate-binding protein, HAAT family</fullName>
    </submittedName>
</protein>
<evidence type="ECO:0000256" key="2">
    <source>
        <dbReference type="ARBA" id="ARBA00022448"/>
    </source>
</evidence>
<evidence type="ECO:0000256" key="4">
    <source>
        <dbReference type="ARBA" id="ARBA00022970"/>
    </source>
</evidence>
<dbReference type="EMBL" id="FOSQ01000014">
    <property type="protein sequence ID" value="SFL01608.1"/>
    <property type="molecule type" value="Genomic_DNA"/>
</dbReference>
<keyword evidence="3 5" id="KW-0732">Signal</keyword>
<keyword evidence="2" id="KW-0813">Transport</keyword>
<proteinExistence type="inferred from homology"/>
<reference evidence="7 8" key="1">
    <citation type="submission" date="2016-10" db="EMBL/GenBank/DDBJ databases">
        <authorList>
            <person name="de Groot N.N."/>
        </authorList>
    </citation>
    <scope>NUCLEOTIDE SEQUENCE [LARGE SCALE GENOMIC DNA]</scope>
    <source>
        <strain evidence="7 8">DSM 19981</strain>
    </source>
</reference>
<feature type="chain" id="PRO_5011578343" evidence="5">
    <location>
        <begin position="26"/>
        <end position="398"/>
    </location>
</feature>
<dbReference type="InterPro" id="IPR000709">
    <property type="entry name" value="Leu_Ile_Val-bd"/>
</dbReference>
<organism evidence="7 8">
    <name type="scientific">Falsiroseomonas stagni DSM 19981</name>
    <dbReference type="NCBI Taxonomy" id="1123062"/>
    <lineage>
        <taxon>Bacteria</taxon>
        <taxon>Pseudomonadati</taxon>
        <taxon>Pseudomonadota</taxon>
        <taxon>Alphaproteobacteria</taxon>
        <taxon>Acetobacterales</taxon>
        <taxon>Roseomonadaceae</taxon>
        <taxon>Falsiroseomonas</taxon>
    </lineage>
</organism>
<name>A0A1I4E723_9PROT</name>
<dbReference type="PANTHER" id="PTHR30483:SF6">
    <property type="entry name" value="PERIPLASMIC BINDING PROTEIN OF ABC TRANSPORTER FOR NATURAL AMINO ACIDS"/>
    <property type="match status" value="1"/>
</dbReference>
<dbReference type="GO" id="GO:0006865">
    <property type="term" value="P:amino acid transport"/>
    <property type="evidence" value="ECO:0007669"/>
    <property type="project" value="UniProtKB-KW"/>
</dbReference>
<dbReference type="Proteomes" id="UP000199473">
    <property type="component" value="Unassembled WGS sequence"/>
</dbReference>
<gene>
    <name evidence="7" type="ORF">SAMN02745775_114119</name>
</gene>
<comment type="similarity">
    <text evidence="1">Belongs to the leucine-binding protein family.</text>
</comment>
<dbReference type="SUPFAM" id="SSF53822">
    <property type="entry name" value="Periplasmic binding protein-like I"/>
    <property type="match status" value="1"/>
</dbReference>
<evidence type="ECO:0000313" key="8">
    <source>
        <dbReference type="Proteomes" id="UP000199473"/>
    </source>
</evidence>
<dbReference type="PANTHER" id="PTHR30483">
    <property type="entry name" value="LEUCINE-SPECIFIC-BINDING PROTEIN"/>
    <property type="match status" value="1"/>
</dbReference>
<feature type="signal peptide" evidence="5">
    <location>
        <begin position="1"/>
        <end position="25"/>
    </location>
</feature>
<sequence>MMKRRTLLAASGGLLAMPALGPAIGQTREIVIGLTMVKSGPLKTPGEATETCVDIAVSEINAAGGINGRPIRIEKFDTGSDPRQAATAAQKFARDDNALAIIGPFSSGESAVAFPVGERLGIVQISNSASQPGLTGNFSYAWRLTEDEGKQFGRLLTSLSRKGVPASRAEIMFISDERISNITATQFYPGLLRARNISFGEPVSFQYRTFDVAPQVTQVMQRNPEVVALAATPDGAGKVLRELRRQGFRGRVIGSQIFADPNSVELFGPEGEGMLIVAGFWWDRNDATRAFTRKYAEENARRGLTSKRIPHHSDAQAYDIVYLMKQAGERARVTGEASRIAAERTAFRDALRGISFTGVTGENTCFDAARDAELPGFIIEIKNQAWSLFDSFAADTCA</sequence>
<dbReference type="PRINTS" id="PR00337">
    <property type="entry name" value="LEUILEVALBP"/>
</dbReference>
<dbReference type="AlphaFoldDB" id="A0A1I4E723"/>
<dbReference type="STRING" id="1123062.SAMN02745775_114119"/>
<dbReference type="InterPro" id="IPR028081">
    <property type="entry name" value="Leu-bd"/>
</dbReference>
<dbReference type="Pfam" id="PF13458">
    <property type="entry name" value="Peripla_BP_6"/>
    <property type="match status" value="1"/>
</dbReference>
<evidence type="ECO:0000256" key="5">
    <source>
        <dbReference type="SAM" id="SignalP"/>
    </source>
</evidence>
<dbReference type="Gene3D" id="3.40.50.2300">
    <property type="match status" value="2"/>
</dbReference>
<keyword evidence="8" id="KW-1185">Reference proteome</keyword>
<keyword evidence="4" id="KW-0029">Amino-acid transport</keyword>
<dbReference type="InterPro" id="IPR028082">
    <property type="entry name" value="Peripla_BP_I"/>
</dbReference>
<dbReference type="InterPro" id="IPR051010">
    <property type="entry name" value="BCAA_transport"/>
</dbReference>
<accession>A0A1I4E723</accession>
<evidence type="ECO:0000256" key="3">
    <source>
        <dbReference type="ARBA" id="ARBA00022729"/>
    </source>
</evidence>
<evidence type="ECO:0000313" key="7">
    <source>
        <dbReference type="EMBL" id="SFL01608.1"/>
    </source>
</evidence>
<feature type="domain" description="Leucine-binding protein" evidence="6">
    <location>
        <begin position="29"/>
        <end position="382"/>
    </location>
</feature>
<dbReference type="RefSeq" id="WP_175534169.1">
    <property type="nucleotide sequence ID" value="NZ_FOSQ01000014.1"/>
</dbReference>
<evidence type="ECO:0000259" key="6">
    <source>
        <dbReference type="Pfam" id="PF13458"/>
    </source>
</evidence>
<evidence type="ECO:0000256" key="1">
    <source>
        <dbReference type="ARBA" id="ARBA00010062"/>
    </source>
</evidence>